<accession>A0A6J5LSY7</accession>
<dbReference type="EMBL" id="LR796341">
    <property type="protein sequence ID" value="CAB4137578.1"/>
    <property type="molecule type" value="Genomic_DNA"/>
</dbReference>
<protein>
    <submittedName>
        <fullName evidence="1">Uncharacterized protein</fullName>
    </submittedName>
</protein>
<name>A0A6J5LSY7_9CAUD</name>
<gene>
    <name evidence="1" type="ORF">UFOVP328_39</name>
</gene>
<reference evidence="1" key="1">
    <citation type="submission" date="2020-04" db="EMBL/GenBank/DDBJ databases">
        <authorList>
            <person name="Chiriac C."/>
            <person name="Salcher M."/>
            <person name="Ghai R."/>
            <person name="Kavagutti S V."/>
        </authorList>
    </citation>
    <scope>NUCLEOTIDE SEQUENCE</scope>
</reference>
<organism evidence="1">
    <name type="scientific">uncultured Caudovirales phage</name>
    <dbReference type="NCBI Taxonomy" id="2100421"/>
    <lineage>
        <taxon>Viruses</taxon>
        <taxon>Duplodnaviria</taxon>
        <taxon>Heunggongvirae</taxon>
        <taxon>Uroviricota</taxon>
        <taxon>Caudoviricetes</taxon>
        <taxon>Peduoviridae</taxon>
        <taxon>Maltschvirus</taxon>
        <taxon>Maltschvirus maltsch</taxon>
    </lineage>
</organism>
<evidence type="ECO:0000313" key="1">
    <source>
        <dbReference type="EMBL" id="CAB4137578.1"/>
    </source>
</evidence>
<sequence length="80" mass="9005">MSINISSSNSTVRRITPEDDDFCIISGYAYYPRAGVEITSKCPADYRATIKLAITKGWVEPVAHVKESEYMWEKLNDNAS</sequence>
<proteinExistence type="predicted"/>